<feature type="active site" description="Proton donor" evidence="2">
    <location>
        <position position="38"/>
    </location>
</feature>
<dbReference type="AlphaFoldDB" id="A0A7W4W6A4"/>
<dbReference type="Gene3D" id="3.90.1140.10">
    <property type="entry name" value="Cyclic phosphodiesterase"/>
    <property type="match status" value="1"/>
</dbReference>
<dbReference type="GO" id="GO:0008664">
    <property type="term" value="F:RNA 2',3'-cyclic 3'-phosphodiesterase activity"/>
    <property type="evidence" value="ECO:0007669"/>
    <property type="project" value="UniProtKB-EC"/>
</dbReference>
<name>A0A7W4W6A4_9GAMM</name>
<proteinExistence type="inferred from homology"/>
<keyword evidence="4" id="KW-1185">Reference proteome</keyword>
<dbReference type="PANTHER" id="PTHR35561">
    <property type="entry name" value="RNA 2',3'-CYCLIC PHOSPHODIESTERASE"/>
    <property type="match status" value="1"/>
</dbReference>
<dbReference type="SUPFAM" id="SSF55144">
    <property type="entry name" value="LigT-like"/>
    <property type="match status" value="1"/>
</dbReference>
<dbReference type="InterPro" id="IPR004175">
    <property type="entry name" value="RNA_CPDase"/>
</dbReference>
<dbReference type="GO" id="GO:0016874">
    <property type="term" value="F:ligase activity"/>
    <property type="evidence" value="ECO:0007669"/>
    <property type="project" value="UniProtKB-KW"/>
</dbReference>
<dbReference type="Pfam" id="PF13563">
    <property type="entry name" value="2_5_RNA_ligase2"/>
    <property type="match status" value="1"/>
</dbReference>
<organism evidence="3 4">
    <name type="scientific">Litorivivens lipolytica</name>
    <dbReference type="NCBI Taxonomy" id="1524264"/>
    <lineage>
        <taxon>Bacteria</taxon>
        <taxon>Pseudomonadati</taxon>
        <taxon>Pseudomonadota</taxon>
        <taxon>Gammaproteobacteria</taxon>
        <taxon>Litorivivens</taxon>
    </lineage>
</organism>
<evidence type="ECO:0000313" key="3">
    <source>
        <dbReference type="EMBL" id="MBB3047669.1"/>
    </source>
</evidence>
<dbReference type="PANTHER" id="PTHR35561:SF1">
    <property type="entry name" value="RNA 2',3'-CYCLIC PHOSPHODIESTERASE"/>
    <property type="match status" value="1"/>
</dbReference>
<dbReference type="HAMAP" id="MF_01940">
    <property type="entry name" value="RNA_CPDase"/>
    <property type="match status" value="1"/>
</dbReference>
<protein>
    <recommendedName>
        <fullName evidence="2">RNA 2',3'-cyclic phosphodiesterase</fullName>
        <shortName evidence="2">RNA 2',3'-CPDase</shortName>
        <ecNumber evidence="2">3.1.4.58</ecNumber>
    </recommendedName>
</protein>
<keyword evidence="1 2" id="KW-0378">Hydrolase</keyword>
<evidence type="ECO:0000256" key="2">
    <source>
        <dbReference type="HAMAP-Rule" id="MF_01940"/>
    </source>
</evidence>
<dbReference type="RefSeq" id="WP_183410438.1">
    <property type="nucleotide sequence ID" value="NZ_JACHWY010000002.1"/>
</dbReference>
<comment type="catalytic activity">
    <reaction evidence="2">
        <text>a 3'-end 2',3'-cyclophospho-ribonucleotide-RNA + H2O = a 3'-end 2'-phospho-ribonucleotide-RNA + H(+)</text>
        <dbReference type="Rhea" id="RHEA:11828"/>
        <dbReference type="Rhea" id="RHEA-COMP:10464"/>
        <dbReference type="Rhea" id="RHEA-COMP:17353"/>
        <dbReference type="ChEBI" id="CHEBI:15377"/>
        <dbReference type="ChEBI" id="CHEBI:15378"/>
        <dbReference type="ChEBI" id="CHEBI:83064"/>
        <dbReference type="ChEBI" id="CHEBI:173113"/>
        <dbReference type="EC" id="3.1.4.58"/>
    </reaction>
</comment>
<gene>
    <name evidence="3" type="ORF">FHR99_001935</name>
</gene>
<evidence type="ECO:0000256" key="1">
    <source>
        <dbReference type="ARBA" id="ARBA00022801"/>
    </source>
</evidence>
<keyword evidence="3" id="KW-0436">Ligase</keyword>
<reference evidence="3 4" key="1">
    <citation type="submission" date="2020-08" db="EMBL/GenBank/DDBJ databases">
        <title>Genomic Encyclopedia of Type Strains, Phase III (KMG-III): the genomes of soil and plant-associated and newly described type strains.</title>
        <authorList>
            <person name="Whitman W."/>
        </authorList>
    </citation>
    <scope>NUCLEOTIDE SEQUENCE [LARGE SCALE GENOMIC DNA]</scope>
    <source>
        <strain evidence="3 4">CECT 8654</strain>
    </source>
</reference>
<feature type="short sequence motif" description="HXTX 1" evidence="2">
    <location>
        <begin position="38"/>
        <end position="41"/>
    </location>
</feature>
<accession>A0A7W4W6A4</accession>
<comment type="caution">
    <text evidence="3">The sequence shown here is derived from an EMBL/GenBank/DDBJ whole genome shotgun (WGS) entry which is preliminary data.</text>
</comment>
<feature type="active site" description="Proton acceptor" evidence="2">
    <location>
        <position position="115"/>
    </location>
</feature>
<dbReference type="GO" id="GO:0004113">
    <property type="term" value="F:2',3'-cyclic-nucleotide 3'-phosphodiesterase activity"/>
    <property type="evidence" value="ECO:0007669"/>
    <property type="project" value="InterPro"/>
</dbReference>
<dbReference type="Proteomes" id="UP000537130">
    <property type="component" value="Unassembled WGS sequence"/>
</dbReference>
<dbReference type="InterPro" id="IPR009097">
    <property type="entry name" value="Cyclic_Pdiesterase"/>
</dbReference>
<comment type="similarity">
    <text evidence="2">Belongs to the 2H phosphoesterase superfamily. ThpR family.</text>
</comment>
<evidence type="ECO:0000313" key="4">
    <source>
        <dbReference type="Proteomes" id="UP000537130"/>
    </source>
</evidence>
<comment type="function">
    <text evidence="2">Hydrolyzes RNA 2',3'-cyclic phosphodiester to an RNA 2'-phosphomonoester.</text>
</comment>
<dbReference type="NCBIfam" id="TIGR02258">
    <property type="entry name" value="2_5_ligase"/>
    <property type="match status" value="1"/>
</dbReference>
<dbReference type="EMBL" id="JACHWY010000002">
    <property type="protein sequence ID" value="MBB3047669.1"/>
    <property type="molecule type" value="Genomic_DNA"/>
</dbReference>
<feature type="short sequence motif" description="HXTX 2" evidence="2">
    <location>
        <begin position="115"/>
        <end position="118"/>
    </location>
</feature>
<sequence>MSRLFVAVPLSQPLKTRLQTIQPPKTRGISPMAPDNLHLTLQFIGDADPELVIKALSTVRARSFELQFTELSQFRNGVIWLGVKDCPELKALQLSVLKALIKAGLPLEKKRFVPHITLARYKRHVPQPMIEELIKQTAADVPAEQVMAFSLFNSQTEDEELVYKRIRAFPLSS</sequence>
<dbReference type="EC" id="3.1.4.58" evidence="2"/>